<dbReference type="OrthoDB" id="10072130at2759"/>
<feature type="compositionally biased region" description="Gly residues" evidence="1">
    <location>
        <begin position="835"/>
        <end position="847"/>
    </location>
</feature>
<evidence type="ECO:0000256" key="1">
    <source>
        <dbReference type="SAM" id="MobiDB-lite"/>
    </source>
</evidence>
<dbReference type="GO" id="GO:0003677">
    <property type="term" value="F:DNA binding"/>
    <property type="evidence" value="ECO:0007669"/>
    <property type="project" value="InterPro"/>
</dbReference>
<feature type="compositionally biased region" description="Polar residues" evidence="1">
    <location>
        <begin position="191"/>
        <end position="213"/>
    </location>
</feature>
<dbReference type="EnsemblMetazoa" id="XM_001200632">
    <property type="protein sequence ID" value="XP_001200632"/>
    <property type="gene ID" value="LOC764357"/>
</dbReference>
<dbReference type="OMA" id="NESHDRT"/>
<feature type="compositionally biased region" description="Polar residues" evidence="1">
    <location>
        <begin position="728"/>
        <end position="746"/>
    </location>
</feature>
<accession>A0A7M7LL27</accession>
<feature type="region of interest" description="Disordered" evidence="1">
    <location>
        <begin position="305"/>
        <end position="347"/>
    </location>
</feature>
<feature type="compositionally biased region" description="Basic and acidic residues" evidence="1">
    <location>
        <begin position="316"/>
        <end position="335"/>
    </location>
</feature>
<feature type="region of interest" description="Disordered" evidence="1">
    <location>
        <begin position="52"/>
        <end position="113"/>
    </location>
</feature>
<feature type="compositionally biased region" description="Low complexity" evidence="1">
    <location>
        <begin position="250"/>
        <end position="268"/>
    </location>
</feature>
<reference evidence="3" key="2">
    <citation type="submission" date="2021-01" db="UniProtKB">
        <authorList>
            <consortium name="EnsemblMetazoa"/>
        </authorList>
    </citation>
    <scope>IDENTIFICATION</scope>
</reference>
<feature type="compositionally biased region" description="Basic and acidic residues" evidence="1">
    <location>
        <begin position="62"/>
        <end position="71"/>
    </location>
</feature>
<dbReference type="InParanoid" id="A0A7M7LL27"/>
<feature type="region of interest" description="Disordered" evidence="1">
    <location>
        <begin position="728"/>
        <end position="748"/>
    </location>
</feature>
<evidence type="ECO:0000313" key="4">
    <source>
        <dbReference type="Proteomes" id="UP000007110"/>
    </source>
</evidence>
<feature type="compositionally biased region" description="Polar residues" evidence="1">
    <location>
        <begin position="468"/>
        <end position="496"/>
    </location>
</feature>
<feature type="compositionally biased region" description="Basic and acidic residues" evidence="1">
    <location>
        <begin position="691"/>
        <end position="705"/>
    </location>
</feature>
<feature type="region of interest" description="Disordered" evidence="1">
    <location>
        <begin position="373"/>
        <end position="422"/>
    </location>
</feature>
<dbReference type="AlphaFoldDB" id="A0A7M7LL27"/>
<evidence type="ECO:0000259" key="2">
    <source>
        <dbReference type="SMART" id="SM01025"/>
    </source>
</evidence>
<feature type="region of interest" description="Disordered" evidence="1">
    <location>
        <begin position="250"/>
        <end position="269"/>
    </location>
</feature>
<feature type="compositionally biased region" description="Basic and acidic residues" evidence="1">
    <location>
        <begin position="824"/>
        <end position="833"/>
    </location>
</feature>
<keyword evidence="4" id="KW-1185">Reference proteome</keyword>
<proteinExistence type="predicted"/>
<reference evidence="4" key="1">
    <citation type="submission" date="2015-02" db="EMBL/GenBank/DDBJ databases">
        <title>Genome sequencing for Strongylocentrotus purpuratus.</title>
        <authorList>
            <person name="Murali S."/>
            <person name="Liu Y."/>
            <person name="Vee V."/>
            <person name="English A."/>
            <person name="Wang M."/>
            <person name="Skinner E."/>
            <person name="Han Y."/>
            <person name="Muzny D.M."/>
            <person name="Worley K.C."/>
            <person name="Gibbs R.A."/>
        </authorList>
    </citation>
    <scope>NUCLEOTIDE SEQUENCE</scope>
</reference>
<dbReference type="InterPro" id="IPR018379">
    <property type="entry name" value="BEN_domain"/>
</dbReference>
<organism evidence="3 4">
    <name type="scientific">Strongylocentrotus purpuratus</name>
    <name type="common">Purple sea urchin</name>
    <dbReference type="NCBI Taxonomy" id="7668"/>
    <lineage>
        <taxon>Eukaryota</taxon>
        <taxon>Metazoa</taxon>
        <taxon>Echinodermata</taxon>
        <taxon>Eleutherozoa</taxon>
        <taxon>Echinozoa</taxon>
        <taxon>Echinoidea</taxon>
        <taxon>Euechinoidea</taxon>
        <taxon>Echinacea</taxon>
        <taxon>Camarodonta</taxon>
        <taxon>Echinidea</taxon>
        <taxon>Strongylocentrotidae</taxon>
        <taxon>Strongylocentrotus</taxon>
    </lineage>
</organism>
<dbReference type="Proteomes" id="UP000007110">
    <property type="component" value="Unassembled WGS sequence"/>
</dbReference>
<dbReference type="RefSeq" id="XP_001200632.2">
    <property type="nucleotide sequence ID" value="XM_001200632.4"/>
</dbReference>
<sequence length="1092" mass="119047">MAEVEFSEEIRDRILYHWSELGDRPKIIWTRLQEEGFNVDFNTVQALMRCEDEEATGSGTIAEHENEESRNDGASVSPYPEGNSPASTESPASVRPHSRRGKNREGKIVVPQNRRTKLTPDVLNLIEKILDTDGNIYSLAALQAALLIKGVKISKTTTFRALEKLGRSIVVKKMNFANRVDMAPVPESLRKNTPAQKNTHFAPNFGARSTTFTPDGKRRHHTLTIREMESLESQSHDKKDHRELVPMTTAPVSTSTSTSVSTATGAGARIETGSAGPVLVLPPKKAATASSSTLKLVLGHGGMTSYTSAPLDEESVDGHGDEEGANKPDKMETQESVRSQSPAERPVPTVKKEIVDDDYELKVDEDYELTVDEGELSGRRYEERPRSEEQPEDLVIRRSGPRGRDRIPPAVSSWMERTQDNDDEAAILEARAMTRRRLSHPRGQMMGSDEEFDSDPETVVNPKRPSSLGRSSVGSVHSTHSAHSAGSRTTHSSHGFSKNPEDMARSGRSSSTLTSQSGSSGGSGGMERNRRSPMTSSATAAAMAAARMSHFPLSLHRSQMCNAAAMASRLAHGITPEMGAAFHVGQRRLPLSAGRGGVKQPFMSKFQRNMIGMRQAMASSMPRRMHRMSPGFPHGVPLHKYQKMVRMHHAMGKAMRGMHMFGRGGGRGRGRGRCHGDQEERHARHMRFNEAHERTSPHSPDHFSGDEISPELEIDPPESYSEFAERIFSTNRSQRQIEPATETSGTEKWMEDISNRMVVIEGQLQLILEHLPFMGAAEMQSVSSDPGGAGSEVDSGLQEDSGAGPGGAGDDRSGGGDAEGDAGEGGRGRDRSSENGGGGGGGGTGGETGERSGRKRVVSGGSSAGSTSRGAVAPSLRDRDGGRHLAAERRHAGGKEGGARRGDARVGFRAGATHLAGAEGRQELERPMEDDGIIMLDDKAEEGRFPDNLSEFGDMRGVNQSQTEVRIQMVMQDSRWEEMTPYAGAPRLAIALARYCIFGTKILIRSSVTGRNSKNPLDFAGLRKIKHLLFQKYGSRCSPVEFEVIWKTSRESISQLCKRLRRKYNAAGMALQPGHDDLMAMDDFMVDCPLLT</sequence>
<dbReference type="GeneID" id="764357"/>
<feature type="region of interest" description="Disordered" evidence="1">
    <location>
        <begin position="189"/>
        <end position="217"/>
    </location>
</feature>
<feature type="region of interest" description="Disordered" evidence="1">
    <location>
        <begin position="691"/>
        <end position="715"/>
    </location>
</feature>
<feature type="compositionally biased region" description="Basic and acidic residues" evidence="1">
    <location>
        <begin position="376"/>
        <end position="389"/>
    </location>
</feature>
<feature type="compositionally biased region" description="Low complexity" evidence="1">
    <location>
        <begin position="858"/>
        <end position="873"/>
    </location>
</feature>
<name>A0A7M7LL27_STRPU</name>
<dbReference type="KEGG" id="spu:764357"/>
<feature type="compositionally biased region" description="Low complexity" evidence="1">
    <location>
        <begin position="506"/>
        <end position="518"/>
    </location>
</feature>
<feature type="region of interest" description="Disordered" evidence="1">
    <location>
        <begin position="779"/>
        <end position="905"/>
    </location>
</feature>
<feature type="domain" description="BEN" evidence="2">
    <location>
        <begin position="986"/>
        <end position="1064"/>
    </location>
</feature>
<dbReference type="SMART" id="SM01025">
    <property type="entry name" value="BEN"/>
    <property type="match status" value="1"/>
</dbReference>
<feature type="compositionally biased region" description="Low complexity" evidence="1">
    <location>
        <begin position="532"/>
        <end position="541"/>
    </location>
</feature>
<protein>
    <recommendedName>
        <fullName evidence="2">BEN domain-containing protein</fullName>
    </recommendedName>
</protein>
<feature type="region of interest" description="Disordered" evidence="1">
    <location>
        <begin position="435"/>
        <end position="541"/>
    </location>
</feature>
<evidence type="ECO:0000313" key="3">
    <source>
        <dbReference type="EnsemblMetazoa" id="XP_001200632"/>
    </source>
</evidence>
<feature type="compositionally biased region" description="Basic and acidic residues" evidence="1">
    <location>
        <begin position="876"/>
        <end position="905"/>
    </location>
</feature>